<dbReference type="Proteomes" id="UP000191987">
    <property type="component" value="Unassembled WGS sequence"/>
</dbReference>
<feature type="domain" description="FAD-binding" evidence="2">
    <location>
        <begin position="6"/>
        <end position="342"/>
    </location>
</feature>
<sequence>MNETNFDVIIVGYGPVGATLANLLGQAGHKVAIADLFSDVFELPRAVNIDQEVLRCWQRIGLASDVAEGCEPHPGTDFLGMDGNLIKYLYSAPPPYPLGWPANLMFVQPEAERVLRRGVRRFPNVTEYFSHEATSVSQDAEGVTVTLNSSGANKTIRGRWLVACDGANSPVRNWLGIGQEDLGFSEWWMVVDAWIKGETPLPARTTQYCRPDAPGAYVICSGKLRRWEMKIPPGENPEIYRDSNKIKQHMTSFVDPEALEFWRTAIYHFHARVTDRWRDGRIFLAGDAAHQMPPFLGQGLCSGVRDVANLWWKLDRVIRGHSSPTLLDTYEPERKPHIRVLTEITKSLGEIVGETDVEKAKIRDRKLREEMESGRMETVRQNLIPPLKAGFLDQQDQSGLAGSLAVQPLLDNGVQAVLADDLGGNGIVVLTTVGVQPDIDDLLDRIGGRVLRIGPGLLEDVEGTFTRFAEPYGIQTLIVRPDGYIWGAQRDAAELRMAIGRLFESLHVKEMTS</sequence>
<organism evidence="3 4">
    <name type="scientific">Agrobacterium deltaense Zutra 3/1</name>
    <dbReference type="NCBI Taxonomy" id="1183427"/>
    <lineage>
        <taxon>Bacteria</taxon>
        <taxon>Pseudomonadati</taxon>
        <taxon>Pseudomonadota</taxon>
        <taxon>Alphaproteobacteria</taxon>
        <taxon>Hyphomicrobiales</taxon>
        <taxon>Rhizobiaceae</taxon>
        <taxon>Rhizobium/Agrobacterium group</taxon>
        <taxon>Agrobacterium</taxon>
    </lineage>
</organism>
<evidence type="ECO:0000259" key="2">
    <source>
        <dbReference type="Pfam" id="PF01494"/>
    </source>
</evidence>
<proteinExistence type="predicted"/>
<dbReference type="AlphaFoldDB" id="A0A1S7S273"/>
<name>A0A1S7S273_9HYPH</name>
<dbReference type="InterPro" id="IPR050631">
    <property type="entry name" value="PheA/TfdB_FAD_monoxygenase"/>
</dbReference>
<reference evidence="3 4" key="1">
    <citation type="submission" date="2016-01" db="EMBL/GenBank/DDBJ databases">
        <authorList>
            <person name="Oliw E.H."/>
        </authorList>
    </citation>
    <scope>NUCLEOTIDE SEQUENCE [LARGE SCALE GENOMIC DNA]</scope>
    <source>
        <strain evidence="3 4">Zutra 3-1</strain>
    </source>
</reference>
<dbReference type="SUPFAM" id="SSF51905">
    <property type="entry name" value="FAD/NAD(P)-binding domain"/>
    <property type="match status" value="1"/>
</dbReference>
<evidence type="ECO:0000313" key="3">
    <source>
        <dbReference type="EMBL" id="CUX61495.1"/>
    </source>
</evidence>
<keyword evidence="3" id="KW-0503">Monooxygenase</keyword>
<dbReference type="Gene3D" id="3.30.9.10">
    <property type="entry name" value="D-Amino Acid Oxidase, subunit A, domain 2"/>
    <property type="match status" value="1"/>
</dbReference>
<dbReference type="PANTHER" id="PTHR43476">
    <property type="entry name" value="3-(3-HYDROXY-PHENYL)PROPIONATE/3-HYDROXYCINNAMIC ACID HYDROXYLASE"/>
    <property type="match status" value="1"/>
</dbReference>
<dbReference type="RefSeq" id="WP_080821160.1">
    <property type="nucleotide sequence ID" value="NZ_LT009750.1"/>
</dbReference>
<dbReference type="NCBIfam" id="NF004829">
    <property type="entry name" value="PRK06183.1-3"/>
    <property type="match status" value="1"/>
</dbReference>
<gene>
    <name evidence="3" type="ORF">AGR7C_pAt0071</name>
</gene>
<dbReference type="PRINTS" id="PR00420">
    <property type="entry name" value="RNGMNOXGNASE"/>
</dbReference>
<evidence type="ECO:0000313" key="4">
    <source>
        <dbReference type="Proteomes" id="UP000191987"/>
    </source>
</evidence>
<dbReference type="InterPro" id="IPR002938">
    <property type="entry name" value="FAD-bd"/>
</dbReference>
<dbReference type="InterPro" id="IPR036188">
    <property type="entry name" value="FAD/NAD-bd_sf"/>
</dbReference>
<dbReference type="Pfam" id="PF01494">
    <property type="entry name" value="FAD_binding_3"/>
    <property type="match status" value="1"/>
</dbReference>
<dbReference type="GO" id="GO:0008688">
    <property type="term" value="F:3-(3-hydroxyphenyl)propionate hydroxylase activity"/>
    <property type="evidence" value="ECO:0007669"/>
    <property type="project" value="TreeGrafter"/>
</dbReference>
<dbReference type="PANTHER" id="PTHR43476:SF3">
    <property type="entry name" value="FAD-BINDING MONOOXYGENASE"/>
    <property type="match status" value="1"/>
</dbReference>
<accession>A0A1S7S273</accession>
<dbReference type="Gene3D" id="3.50.50.60">
    <property type="entry name" value="FAD/NAD(P)-binding domain"/>
    <property type="match status" value="1"/>
</dbReference>
<dbReference type="GO" id="GO:0071949">
    <property type="term" value="F:FAD binding"/>
    <property type="evidence" value="ECO:0007669"/>
    <property type="project" value="InterPro"/>
</dbReference>
<dbReference type="GO" id="GO:0019622">
    <property type="term" value="P:3-(3-hydroxy)phenylpropionate catabolic process"/>
    <property type="evidence" value="ECO:0007669"/>
    <property type="project" value="TreeGrafter"/>
</dbReference>
<evidence type="ECO:0000256" key="1">
    <source>
        <dbReference type="ARBA" id="ARBA00023002"/>
    </source>
</evidence>
<dbReference type="EMBL" id="FBWG01000049">
    <property type="protein sequence ID" value="CUX61495.1"/>
    <property type="molecule type" value="Genomic_DNA"/>
</dbReference>
<protein>
    <submittedName>
        <fullName evidence="3">Monooxygenase FAD-binding protein</fullName>
    </submittedName>
</protein>
<keyword evidence="1" id="KW-0560">Oxidoreductase</keyword>